<dbReference type="Proteomes" id="UP000035681">
    <property type="component" value="Unplaced"/>
</dbReference>
<sequence length="589" mass="70214">MIAEINEMKSMILKNQETIHVLMEKIKKLEEDLYLNNNKFIMYDRRRQLTAIEKVGHNLDIMSLIIDRITNIKDRKNIELTCKTYYFLSNRRNSYLPLIGYEARNPSTSKWQENEGFTLLIRNEEIEINIPEKFFFNQTNSPIIRNALEKYIPKMRILYIMKLFPWHVDFFEKLKCFKNIEIVKFSRYALQVGGGEILEKCKSLKPHTFIANNNHMVAYNIKSFSSNEKPIIFPTTLRNIYYDCHSEDVMWLLSSLKIYEIRNFDNLFITKEMIDYLNNDEMKLAFLKILTYFKNVNYFANDFLASDMDKDFGKVLAEYNITTTLSINFGNDLNNSKRITNVFDRECTLKERKNTFDDKTSRILAHPGFYINTKKLAIFDWNFSRICHSFEDFEITKLSEDLSMMGILNTLEIDFYLISEYSSCFQIFSTIKNKLKNLKICHCWLMEQTHLDLISEFCSKIENLSLIGIKNTITSIEKITSIFKNLKSLEIEFQNQRETSTSACEILTFDNIENSDKFKWPTLQFLLVTCNLKKLKQRDYFKKMERETSRKAGIFYLREFYRTNELFIEVIIQKNQSCYDEFKKLFTKR</sequence>
<dbReference type="AlphaFoldDB" id="A0A0K0EQ69"/>
<evidence type="ECO:0000313" key="1">
    <source>
        <dbReference type="Proteomes" id="UP000035681"/>
    </source>
</evidence>
<proteinExistence type="predicted"/>
<evidence type="ECO:0000313" key="3">
    <source>
        <dbReference type="WBParaSite" id="TCONS_00002328.p1"/>
    </source>
</evidence>
<reference evidence="2" key="1">
    <citation type="submission" date="2015-08" db="UniProtKB">
        <authorList>
            <consortium name="WormBaseParasite"/>
        </authorList>
    </citation>
    <scope>IDENTIFICATION</scope>
</reference>
<protein>
    <submittedName>
        <fullName evidence="3">F-box domain-containing protein</fullName>
    </submittedName>
    <submittedName>
        <fullName evidence="2">Leucine-rich repeat containing protein</fullName>
    </submittedName>
</protein>
<dbReference type="WBParaSite" id="TCONS_00002328.p1">
    <property type="protein sequence ID" value="TCONS_00002328.p1"/>
    <property type="gene ID" value="XLOC_002189"/>
</dbReference>
<keyword evidence="1" id="KW-1185">Reference proteome</keyword>
<organism evidence="2">
    <name type="scientific">Strongyloides stercoralis</name>
    <name type="common">Threadworm</name>
    <dbReference type="NCBI Taxonomy" id="6248"/>
    <lineage>
        <taxon>Eukaryota</taxon>
        <taxon>Metazoa</taxon>
        <taxon>Ecdysozoa</taxon>
        <taxon>Nematoda</taxon>
        <taxon>Chromadorea</taxon>
        <taxon>Rhabditida</taxon>
        <taxon>Tylenchina</taxon>
        <taxon>Panagrolaimomorpha</taxon>
        <taxon>Strongyloidoidea</taxon>
        <taxon>Strongyloididae</taxon>
        <taxon>Strongyloides</taxon>
    </lineage>
</organism>
<evidence type="ECO:0000313" key="2">
    <source>
        <dbReference type="WBParaSite" id="SSTP_0001159800.1"/>
    </source>
</evidence>
<accession>A0A0K0EQ69</accession>
<dbReference type="WBParaSite" id="SSTP_0001159800.1">
    <property type="protein sequence ID" value="SSTP_0001159800.1"/>
    <property type="gene ID" value="SSTP_0001159800"/>
</dbReference>
<name>A0A0K0EQ69_STRER</name>